<reference evidence="2 3" key="1">
    <citation type="journal article" date="2019" name="Microbiol. Resour. Announc.">
        <title>Draft Genome Sequence of Comamonas testosteroni TA441, a Bacterium That Has a Cryptic Phenol Degradation Gene Cluster.</title>
        <authorList>
            <person name="Arai H."/>
            <person name="Ishii M."/>
        </authorList>
    </citation>
    <scope>NUCLEOTIDE SEQUENCE [LARGE SCALE GENOMIC DNA]</scope>
    <source>
        <strain evidence="2 3">TA441</strain>
    </source>
</reference>
<feature type="region of interest" description="Disordered" evidence="1">
    <location>
        <begin position="75"/>
        <end position="94"/>
    </location>
</feature>
<protein>
    <submittedName>
        <fullName evidence="2">Uncharacterized protein</fullName>
    </submittedName>
</protein>
<dbReference type="EMBL" id="BKBW01000021">
    <property type="protein sequence ID" value="GEQ77980.1"/>
    <property type="molecule type" value="Genomic_DNA"/>
</dbReference>
<dbReference type="Proteomes" id="UP000323105">
    <property type="component" value="Unassembled WGS sequence"/>
</dbReference>
<organism evidence="2 3">
    <name type="scientific">Comamonas testosteroni</name>
    <name type="common">Pseudomonas testosteroni</name>
    <dbReference type="NCBI Taxonomy" id="285"/>
    <lineage>
        <taxon>Bacteria</taxon>
        <taxon>Pseudomonadati</taxon>
        <taxon>Pseudomonadota</taxon>
        <taxon>Betaproteobacteria</taxon>
        <taxon>Burkholderiales</taxon>
        <taxon>Comamonadaceae</taxon>
        <taxon>Comamonas</taxon>
    </lineage>
</organism>
<evidence type="ECO:0000313" key="3">
    <source>
        <dbReference type="Proteomes" id="UP000323105"/>
    </source>
</evidence>
<accession>A0A5A7MKI6</accession>
<sequence length="94" mass="10054">MQAPVTYARQDGLARELGAMQKEQQADDACGDNFHILGQLAGCRQKAGEDDGGNQSQREVIGDKAGARHILELKPSMQSTGPVRDGCVLDTQSI</sequence>
<proteinExistence type="predicted"/>
<dbReference type="AlphaFoldDB" id="A0A5A7MKI6"/>
<name>A0A5A7MKI6_COMTE</name>
<evidence type="ECO:0000313" key="2">
    <source>
        <dbReference type="EMBL" id="GEQ77980.1"/>
    </source>
</evidence>
<gene>
    <name evidence="2" type="ORF">CTTA_4985</name>
</gene>
<comment type="caution">
    <text evidence="2">The sequence shown here is derived from an EMBL/GenBank/DDBJ whole genome shotgun (WGS) entry which is preliminary data.</text>
</comment>
<evidence type="ECO:0000256" key="1">
    <source>
        <dbReference type="SAM" id="MobiDB-lite"/>
    </source>
</evidence>